<organism evidence="1">
    <name type="scientific">Brassica cretica</name>
    <name type="common">Mustard</name>
    <dbReference type="NCBI Taxonomy" id="69181"/>
    <lineage>
        <taxon>Eukaryota</taxon>
        <taxon>Viridiplantae</taxon>
        <taxon>Streptophyta</taxon>
        <taxon>Embryophyta</taxon>
        <taxon>Tracheophyta</taxon>
        <taxon>Spermatophyta</taxon>
        <taxon>Magnoliopsida</taxon>
        <taxon>eudicotyledons</taxon>
        <taxon>Gunneridae</taxon>
        <taxon>Pentapetalae</taxon>
        <taxon>rosids</taxon>
        <taxon>malvids</taxon>
        <taxon>Brassicales</taxon>
        <taxon>Brassicaceae</taxon>
        <taxon>Brassiceae</taxon>
        <taxon>Brassica</taxon>
    </lineage>
</organism>
<reference evidence="1" key="1">
    <citation type="submission" date="2019-12" db="EMBL/GenBank/DDBJ databases">
        <title>Genome sequencing and annotation of Brassica cretica.</title>
        <authorList>
            <person name="Studholme D.J."/>
            <person name="Sarris P.F."/>
        </authorList>
    </citation>
    <scope>NUCLEOTIDE SEQUENCE</scope>
    <source>
        <strain evidence="1">PFS-102/07</strain>
        <tissue evidence="1">Leaf</tissue>
    </source>
</reference>
<evidence type="ECO:0000313" key="1">
    <source>
        <dbReference type="EMBL" id="KAF2593482.1"/>
    </source>
</evidence>
<dbReference type="AlphaFoldDB" id="A0A8S9KHK8"/>
<name>A0A8S9KHK8_BRACR</name>
<proteinExistence type="predicted"/>
<gene>
    <name evidence="1" type="ORF">F2Q70_00042772</name>
</gene>
<protein>
    <submittedName>
        <fullName evidence="1">Uncharacterized protein</fullName>
    </submittedName>
</protein>
<sequence>MTFNSLQLSSQVRWFRTVKMNAKIACASFEFVSEIADWPVVGISVACRDTSRFPCIQCCPEIVILGTVMILRLELSL</sequence>
<dbReference type="EMBL" id="QGKY02000164">
    <property type="protein sequence ID" value="KAF2593482.1"/>
    <property type="molecule type" value="Genomic_DNA"/>
</dbReference>
<accession>A0A8S9KHK8</accession>
<comment type="caution">
    <text evidence="1">The sequence shown here is derived from an EMBL/GenBank/DDBJ whole genome shotgun (WGS) entry which is preliminary data.</text>
</comment>